<accession>A0A1M5NBY9</accession>
<dbReference type="InterPro" id="IPR010281">
    <property type="entry name" value="DUF885"/>
</dbReference>
<dbReference type="AlphaFoldDB" id="A0A1M5NBY9"/>
<dbReference type="Proteomes" id="UP000184520">
    <property type="component" value="Unassembled WGS sequence"/>
</dbReference>
<reference evidence="3" key="1">
    <citation type="submission" date="2016-11" db="EMBL/GenBank/DDBJ databases">
        <authorList>
            <person name="Varghese N."/>
            <person name="Submissions S."/>
        </authorList>
    </citation>
    <scope>NUCLEOTIDE SEQUENCE [LARGE SCALE GENOMIC DNA]</scope>
    <source>
        <strain evidence="3">CGMCC 1.8995</strain>
    </source>
</reference>
<keyword evidence="3" id="KW-1185">Reference proteome</keyword>
<dbReference type="EMBL" id="FQWD01000005">
    <property type="protein sequence ID" value="SHG87011.1"/>
    <property type="molecule type" value="Genomic_DNA"/>
</dbReference>
<dbReference type="PANTHER" id="PTHR33361">
    <property type="entry name" value="GLR0591 PROTEIN"/>
    <property type="match status" value="1"/>
</dbReference>
<name>A0A1M5NBY9_9ALTE</name>
<sequence>MQTLFTRQLGRMRQGFVHLTLLAGLLFTHHALASEADQAFESLYKEEWQKRQLQYAVDENADVSRIPVKLPTVHAQAQAERLAYWESVLSKLDGISLNDLTDENQINYRVFKFQIQSLINDQKFKLYEKPLTGDTSFWGDLTYMPKGQFLSQQDYENYLLWLADMPRYFEEQIANMRAGLARGFTPPAIALVGRDATAASVANAAPKDTIYFKPFSAFPATFSDELKQTLSAEAEKVIRSSVIPAYQQLLTFLADTYIPGAVTELDAFSLPNGRDFYQSQIFKYTTLTLSPEEIHEIGLGEVRKIKARMHDIMREVEFDGDLSAFLTFLRTDPQFYVTTPQALLDRAAWTAKEFDAVAKNWFGRLPRSRFAIIPVPDDIAPYYTAGRGGPGMYLVNIYDLPSRPLYSLPALTLHESAPGHAFQMPLAAENEDIPAFRRNTYISAYGEGWALYSEKLGEEMGMYHTPYEIFGMLSYQMWRAARLVVDTGIHAKGWSRKQAQDFMKNNTALSVHEVTTEVDRYIAWPGQALSYYLGQMKIEALRAKAEKALGSKFDIRAFHDTVLQLGSVPLSVLEARIERFIAEGGPSPYSNL</sequence>
<gene>
    <name evidence="2" type="ORF">SAMN05216361_3164</name>
</gene>
<evidence type="ECO:0000256" key="1">
    <source>
        <dbReference type="SAM" id="SignalP"/>
    </source>
</evidence>
<keyword evidence="1" id="KW-0732">Signal</keyword>
<dbReference type="PANTHER" id="PTHR33361:SF2">
    <property type="entry name" value="DUF885 DOMAIN-CONTAINING PROTEIN"/>
    <property type="match status" value="1"/>
</dbReference>
<organism evidence="2 3">
    <name type="scientific">Marisediminitalea aggregata</name>
    <dbReference type="NCBI Taxonomy" id="634436"/>
    <lineage>
        <taxon>Bacteria</taxon>
        <taxon>Pseudomonadati</taxon>
        <taxon>Pseudomonadota</taxon>
        <taxon>Gammaproteobacteria</taxon>
        <taxon>Alteromonadales</taxon>
        <taxon>Alteromonadaceae</taxon>
        <taxon>Marisediminitalea</taxon>
    </lineage>
</organism>
<dbReference type="RefSeq" id="WP_217653473.1">
    <property type="nucleotide sequence ID" value="NZ_FQWD01000005.1"/>
</dbReference>
<evidence type="ECO:0000313" key="3">
    <source>
        <dbReference type="Proteomes" id="UP000184520"/>
    </source>
</evidence>
<protein>
    <submittedName>
        <fullName evidence="2">Uncharacterized conserved protein, DUF885 familyt</fullName>
    </submittedName>
</protein>
<feature type="chain" id="PRO_5012274118" evidence="1">
    <location>
        <begin position="34"/>
        <end position="592"/>
    </location>
</feature>
<evidence type="ECO:0000313" key="2">
    <source>
        <dbReference type="EMBL" id="SHG87011.1"/>
    </source>
</evidence>
<dbReference type="Pfam" id="PF05960">
    <property type="entry name" value="DUF885"/>
    <property type="match status" value="1"/>
</dbReference>
<proteinExistence type="predicted"/>
<feature type="signal peptide" evidence="1">
    <location>
        <begin position="1"/>
        <end position="33"/>
    </location>
</feature>
<dbReference type="STRING" id="634436.SAMN05216361_3164"/>